<dbReference type="eggNOG" id="arCOG02128">
    <property type="taxonomic scope" value="Archaea"/>
</dbReference>
<dbReference type="PaxDb" id="263820-PTO1049"/>
<dbReference type="Proteomes" id="UP000000438">
    <property type="component" value="Chromosome"/>
</dbReference>
<reference evidence="1 2" key="1">
    <citation type="journal article" date="2004" name="Proc. Natl. Acad. Sci. U.S.A.">
        <title>Genome sequence of Picrophilus torridus and its implications for life around pH 0.</title>
        <authorList>
            <person name="Futterer O."/>
            <person name="Angelov A."/>
            <person name="Liesegang H."/>
            <person name="Gottschalk G."/>
            <person name="Schleper C."/>
            <person name="Schepers B."/>
            <person name="Dock C."/>
            <person name="Antranikian G."/>
            <person name="Liebl W."/>
        </authorList>
    </citation>
    <scope>NUCLEOTIDE SEQUENCE [LARGE SCALE GENOMIC DNA]</scope>
    <source>
        <strain evidence="2">ATCC 700027 / DSM 9790 / JCM 10055 / NBRC 100828</strain>
    </source>
</reference>
<evidence type="ECO:0000313" key="1">
    <source>
        <dbReference type="EMBL" id="AAT43634.1"/>
    </source>
</evidence>
<dbReference type="AlphaFoldDB" id="Q6L068"/>
<protein>
    <submittedName>
        <fullName evidence="1">Hypothetical transposase</fullName>
    </submittedName>
</protein>
<name>Q6L068_PICTO</name>
<dbReference type="GeneID" id="2844890"/>
<dbReference type="Pfam" id="PF13551">
    <property type="entry name" value="HTH_29"/>
    <property type="match status" value="1"/>
</dbReference>
<dbReference type="STRING" id="263820.PTO1049"/>
<dbReference type="RefSeq" id="WP_011177850.1">
    <property type="nucleotide sequence ID" value="NC_005877.1"/>
</dbReference>
<dbReference type="InParanoid" id="Q6L068"/>
<dbReference type="HOGENOM" id="CLU_1891506_0_0_2"/>
<gene>
    <name evidence="1" type="ordered locus">PTO1049</name>
</gene>
<dbReference type="OrthoDB" id="195008at2157"/>
<sequence length="134" mass="15824">MDKKLLINKDEIEYYLKKYKHSSKLMKKLKFLSLINCGYSVSKSSEMIGITRSTGYSWLRSLESHGIDEFLNPKRRGRPPKAFIDLSDIDVSKYTLSELSNEIKKRYNIVYSKRHLIRLKKILLKDKKNGDKNY</sequence>
<dbReference type="EMBL" id="AE017261">
    <property type="protein sequence ID" value="AAT43634.1"/>
    <property type="molecule type" value="Genomic_DNA"/>
</dbReference>
<accession>Q6L068</accession>
<evidence type="ECO:0000313" key="2">
    <source>
        <dbReference type="Proteomes" id="UP000000438"/>
    </source>
</evidence>
<organism evidence="1 2">
    <name type="scientific">Picrophilus torridus (strain ATCC 700027 / DSM 9790 / JCM 10055 / NBRC 100828 / KAW 2/3)</name>
    <dbReference type="NCBI Taxonomy" id="1122961"/>
    <lineage>
        <taxon>Archaea</taxon>
        <taxon>Methanobacteriati</taxon>
        <taxon>Thermoplasmatota</taxon>
        <taxon>Thermoplasmata</taxon>
        <taxon>Thermoplasmatales</taxon>
        <taxon>Picrophilaceae</taxon>
        <taxon>Picrophilus</taxon>
    </lineage>
</organism>
<dbReference type="KEGG" id="pto:PTO1049"/>
<proteinExistence type="predicted"/>